<proteinExistence type="predicted"/>
<organism evidence="2">
    <name type="scientific">Solanum chacoense</name>
    <name type="common">Chaco potato</name>
    <dbReference type="NCBI Taxonomy" id="4108"/>
    <lineage>
        <taxon>Eukaryota</taxon>
        <taxon>Viridiplantae</taxon>
        <taxon>Streptophyta</taxon>
        <taxon>Embryophyta</taxon>
        <taxon>Tracheophyta</taxon>
        <taxon>Spermatophyta</taxon>
        <taxon>Magnoliopsida</taxon>
        <taxon>eudicotyledons</taxon>
        <taxon>Gunneridae</taxon>
        <taxon>Pentapetalae</taxon>
        <taxon>asterids</taxon>
        <taxon>lamiids</taxon>
        <taxon>Solanales</taxon>
        <taxon>Solanaceae</taxon>
        <taxon>Solanoideae</taxon>
        <taxon>Solaneae</taxon>
        <taxon>Solanum</taxon>
    </lineage>
</organism>
<dbReference type="EMBL" id="GEDG01031498">
    <property type="protein sequence ID" value="JAP11341.1"/>
    <property type="molecule type" value="Transcribed_RNA"/>
</dbReference>
<accession>A0A0V0GU07</accession>
<protein>
    <submittedName>
        <fullName evidence="2">Putative ovule protein</fullName>
    </submittedName>
</protein>
<evidence type="ECO:0000256" key="1">
    <source>
        <dbReference type="SAM" id="MobiDB-lite"/>
    </source>
</evidence>
<feature type="region of interest" description="Disordered" evidence="1">
    <location>
        <begin position="1"/>
        <end position="20"/>
    </location>
</feature>
<feature type="compositionally biased region" description="Basic and acidic residues" evidence="1">
    <location>
        <begin position="1"/>
        <end position="11"/>
    </location>
</feature>
<name>A0A0V0GU07_SOLCH</name>
<reference evidence="2" key="1">
    <citation type="submission" date="2015-12" db="EMBL/GenBank/DDBJ databases">
        <title>Gene expression during late stages of embryo sac development: a critical building block for successful pollen-pistil interactions.</title>
        <authorList>
            <person name="Liu Y."/>
            <person name="Joly V."/>
            <person name="Sabar M."/>
            <person name="Matton D.P."/>
        </authorList>
    </citation>
    <scope>NUCLEOTIDE SEQUENCE</scope>
</reference>
<sequence>IEKTSSHRTIEDTTSNLGDSQSKLEAEVAQGIYFVNLICTNTYFDEPIQNRPDLGIDMKGTYQNE</sequence>
<dbReference type="AlphaFoldDB" id="A0A0V0GU07"/>
<feature type="non-terminal residue" evidence="2">
    <location>
        <position position="1"/>
    </location>
</feature>
<evidence type="ECO:0000313" key="2">
    <source>
        <dbReference type="EMBL" id="JAP11341.1"/>
    </source>
</evidence>